<reference evidence="2 3" key="1">
    <citation type="submission" date="2021-01" db="EMBL/GenBank/DDBJ databases">
        <title>Whole genome shotgun sequence of Microbispora siamensis NBRC 104113.</title>
        <authorList>
            <person name="Komaki H."/>
            <person name="Tamura T."/>
        </authorList>
    </citation>
    <scope>NUCLEOTIDE SEQUENCE [LARGE SCALE GENOMIC DNA]</scope>
    <source>
        <strain evidence="2 3">NBRC 104113</strain>
    </source>
</reference>
<dbReference type="RefSeq" id="WP_204052886.1">
    <property type="nucleotide sequence ID" value="NZ_BOOF01000068.1"/>
</dbReference>
<organism evidence="2 3">
    <name type="scientific">Microbispora siamensis</name>
    <dbReference type="NCBI Taxonomy" id="564413"/>
    <lineage>
        <taxon>Bacteria</taxon>
        <taxon>Bacillati</taxon>
        <taxon>Actinomycetota</taxon>
        <taxon>Actinomycetes</taxon>
        <taxon>Streptosporangiales</taxon>
        <taxon>Streptosporangiaceae</taxon>
        <taxon>Microbispora</taxon>
    </lineage>
</organism>
<feature type="domain" description="Tn3 transposase DDE" evidence="1">
    <location>
        <begin position="19"/>
        <end position="181"/>
    </location>
</feature>
<sequence length="215" mass="23208">MDEFRALIDGMLPRVDFPELLLEVFDRTGLAADFTHISCADPAMEDFAVSLCGLLVAEACNVGLVPIEKPNVPALTRARLQQVDQGYLRAETISAANARLIAAQAGIDIVNCWGGGQIASADGLRFVVPVANLRTGHNPIYFGRQRGVTWLDVVNDQVMGIGGLVVPGTLRDSLFILDAIHTIDGGPRTFPWRDPRAWSEPVRRFAARASGRGSG</sequence>
<protein>
    <recommendedName>
        <fullName evidence="1">Tn3 transposase DDE domain-containing protein</fullName>
    </recommendedName>
</protein>
<evidence type="ECO:0000313" key="2">
    <source>
        <dbReference type="EMBL" id="GIH67163.1"/>
    </source>
</evidence>
<dbReference type="InterPro" id="IPR002513">
    <property type="entry name" value="Tn3_Tnp_DDE_dom"/>
</dbReference>
<dbReference type="EMBL" id="BOOF01000068">
    <property type="protein sequence ID" value="GIH67163.1"/>
    <property type="molecule type" value="Genomic_DNA"/>
</dbReference>
<name>A0ABQ4H0G2_9ACTN</name>
<accession>A0ABQ4H0G2</accession>
<keyword evidence="3" id="KW-1185">Reference proteome</keyword>
<comment type="caution">
    <text evidence="2">The sequence shown here is derived from an EMBL/GenBank/DDBJ whole genome shotgun (WGS) entry which is preliminary data.</text>
</comment>
<dbReference type="Proteomes" id="UP000660454">
    <property type="component" value="Unassembled WGS sequence"/>
</dbReference>
<dbReference type="Pfam" id="PF01526">
    <property type="entry name" value="DDE_Tnp_Tn3"/>
    <property type="match status" value="1"/>
</dbReference>
<evidence type="ECO:0000259" key="1">
    <source>
        <dbReference type="Pfam" id="PF01526"/>
    </source>
</evidence>
<proteinExistence type="predicted"/>
<evidence type="ECO:0000313" key="3">
    <source>
        <dbReference type="Proteomes" id="UP000660454"/>
    </source>
</evidence>
<gene>
    <name evidence="2" type="ORF">Msi02_79800</name>
</gene>